<sequence>MAKNDGLAKILAIIGGILIIAEAILGMLGRGVTNFVELDFLVGLGAVIYGIIAIVIGLLILISTGVISSKKAKIGFNGLVILVLGILGFLFGSNIGGILVIIAAILMFI</sequence>
<evidence type="ECO:0000313" key="3">
    <source>
        <dbReference type="Proteomes" id="UP000321408"/>
    </source>
</evidence>
<keyword evidence="1" id="KW-0812">Transmembrane</keyword>
<name>A0A5B9DBM2_9ARCH</name>
<dbReference type="AlphaFoldDB" id="A0A5B9DBM2"/>
<evidence type="ECO:0008006" key="4">
    <source>
        <dbReference type="Google" id="ProtNLM"/>
    </source>
</evidence>
<evidence type="ECO:0000313" key="2">
    <source>
        <dbReference type="EMBL" id="QEE16659.1"/>
    </source>
</evidence>
<keyword evidence="1" id="KW-1133">Transmembrane helix</keyword>
<keyword evidence="3" id="KW-1185">Reference proteome</keyword>
<feature type="transmembrane region" description="Helical" evidence="1">
    <location>
        <begin position="40"/>
        <end position="67"/>
    </location>
</feature>
<proteinExistence type="predicted"/>
<dbReference type="RefSeq" id="WP_147663572.1">
    <property type="nucleotide sequence ID" value="NZ_CP042905.2"/>
</dbReference>
<protein>
    <recommendedName>
        <fullName evidence="4">DUF4064 domain-containing protein</fullName>
    </recommendedName>
</protein>
<feature type="transmembrane region" description="Helical" evidence="1">
    <location>
        <begin position="79"/>
        <end position="108"/>
    </location>
</feature>
<accession>A0A5B9DBM2</accession>
<dbReference type="GeneID" id="41330473"/>
<reference evidence="2 3" key="2">
    <citation type="journal article" date="2024" name="Int. J. Syst. Evol. Microbiol.">
        <title>Promethearchaeum syntrophicum gen. nov., sp. nov., an anaerobic, obligately syntrophic archaeon, the first isolate of the lineage 'Asgard' archaea, and proposal of the new archaeal phylum Promethearchaeota phyl. nov. and kingdom Promethearchaeati regn. nov.</title>
        <authorList>
            <person name="Imachi H."/>
            <person name="Nobu M.K."/>
            <person name="Kato S."/>
            <person name="Takaki Y."/>
            <person name="Miyazaki M."/>
            <person name="Miyata M."/>
            <person name="Ogawara M."/>
            <person name="Saito Y."/>
            <person name="Sakai S."/>
            <person name="Tahara Y.O."/>
            <person name="Takano Y."/>
            <person name="Tasumi E."/>
            <person name="Uematsu K."/>
            <person name="Yoshimura T."/>
            <person name="Itoh T."/>
            <person name="Ohkuma M."/>
            <person name="Takai K."/>
        </authorList>
    </citation>
    <scope>NUCLEOTIDE SEQUENCE [LARGE SCALE GENOMIC DNA]</scope>
    <source>
        <strain evidence="2 3">MK-D1</strain>
    </source>
</reference>
<keyword evidence="1" id="KW-0472">Membrane</keyword>
<feature type="transmembrane region" description="Helical" evidence="1">
    <location>
        <begin position="7"/>
        <end position="28"/>
    </location>
</feature>
<gene>
    <name evidence="2" type="ORF">DSAG12_02489</name>
</gene>
<dbReference type="EMBL" id="CP042905">
    <property type="protein sequence ID" value="QEE16659.1"/>
    <property type="molecule type" value="Genomic_DNA"/>
</dbReference>
<dbReference type="KEGG" id="psyt:DSAG12_02489"/>
<dbReference type="Proteomes" id="UP000321408">
    <property type="component" value="Chromosome"/>
</dbReference>
<organism evidence="2 3">
    <name type="scientific">Promethearchaeum syntrophicum</name>
    <dbReference type="NCBI Taxonomy" id="2594042"/>
    <lineage>
        <taxon>Archaea</taxon>
        <taxon>Promethearchaeati</taxon>
        <taxon>Promethearchaeota</taxon>
        <taxon>Promethearchaeia</taxon>
        <taxon>Promethearchaeales</taxon>
        <taxon>Promethearchaeaceae</taxon>
        <taxon>Promethearchaeum</taxon>
    </lineage>
</organism>
<reference evidence="2 3" key="1">
    <citation type="journal article" date="2020" name="Nature">
        <title>Isolation of an archaeon at the prokaryote-eukaryote interface.</title>
        <authorList>
            <person name="Imachi H."/>
            <person name="Nobu M.K."/>
            <person name="Nakahara N."/>
            <person name="Morono Y."/>
            <person name="Ogawara M."/>
            <person name="Takaki Y."/>
            <person name="Takano Y."/>
            <person name="Uematsu K."/>
            <person name="Ikuta T."/>
            <person name="Ito M."/>
            <person name="Matsui Y."/>
            <person name="Miyazaki M."/>
            <person name="Murata K."/>
            <person name="Saito Y."/>
            <person name="Sakai S."/>
            <person name="Song C."/>
            <person name="Tasumi E."/>
            <person name="Yamanaka Y."/>
            <person name="Yamaguchi T."/>
            <person name="Kamagata Y."/>
            <person name="Tamaki H."/>
            <person name="Takai K."/>
        </authorList>
    </citation>
    <scope>NUCLEOTIDE SEQUENCE [LARGE SCALE GENOMIC DNA]</scope>
    <source>
        <strain evidence="2 3">MK-D1</strain>
    </source>
</reference>
<evidence type="ECO:0000256" key="1">
    <source>
        <dbReference type="SAM" id="Phobius"/>
    </source>
</evidence>